<gene>
    <name evidence="1" type="ORF">FA15DRAFT_604020</name>
</gene>
<dbReference type="GO" id="GO:0003676">
    <property type="term" value="F:nucleic acid binding"/>
    <property type="evidence" value="ECO:0007669"/>
    <property type="project" value="InterPro"/>
</dbReference>
<organism evidence="1 2">
    <name type="scientific">Coprinopsis marcescibilis</name>
    <name type="common">Agaric fungus</name>
    <name type="synonym">Psathyrella marcescibilis</name>
    <dbReference type="NCBI Taxonomy" id="230819"/>
    <lineage>
        <taxon>Eukaryota</taxon>
        <taxon>Fungi</taxon>
        <taxon>Dikarya</taxon>
        <taxon>Basidiomycota</taxon>
        <taxon>Agaricomycotina</taxon>
        <taxon>Agaricomycetes</taxon>
        <taxon>Agaricomycetidae</taxon>
        <taxon>Agaricales</taxon>
        <taxon>Agaricineae</taxon>
        <taxon>Psathyrellaceae</taxon>
        <taxon>Coprinopsis</taxon>
    </lineage>
</organism>
<protein>
    <submittedName>
        <fullName evidence="1">Uncharacterized protein</fullName>
    </submittedName>
</protein>
<evidence type="ECO:0000313" key="1">
    <source>
        <dbReference type="EMBL" id="TFK18059.1"/>
    </source>
</evidence>
<dbReference type="PANTHER" id="PTHR35871">
    <property type="entry name" value="EXPRESSED PROTEIN"/>
    <property type="match status" value="1"/>
</dbReference>
<keyword evidence="2" id="KW-1185">Reference proteome</keyword>
<sequence>MIGTLNYYLDPDLNYTWQQASTLAAKGAGRNVSYGRQIQIWIRQYLTNEALPKHQYGKAKPTILDDEDFSYQLQVHLVQVVKCGYIKAQDIANYMQKPEAVTKLAEVGKDTISIWTARCWLHRFNWRYTWKKNGMYIDGHKCIDVVKYRKGFIQRWKTLYEPRFTIYDNEGNATPPENGFPIPPEQVGRFQLILVMHNESTFYENDRRKSKWTHLAEKASTEKKGEGQSIMVSDFVTPDWGRLTHDGEESCIFFKAGKNRDGYFTSEDLISQVDIAINIFEAKTRRFKTALFLFDNAPSHQKWAPDALSAHQMVKQTHASWRHHKGGPKMRSTMFTWPDGQAVHQDFYFPDDHPTMPRWFKGMEIIIRERGLWPAAGLNAQCEGFKCQQGQTDCCSRRVLFEQPDFQNQKSQLEELITSRGHICDFYPKYHCKLNFIEQYWGAAKLQYRNTPKTSNIDEMEENVHQALDSVTLAQIRCYSNHAARFLDSYDQGLTGPEAVWANKKYHGHCTLPLEIEPQG</sequence>
<proteinExistence type="predicted"/>
<dbReference type="InterPro" id="IPR036397">
    <property type="entry name" value="RNaseH_sf"/>
</dbReference>
<dbReference type="PANTHER" id="PTHR35871:SF1">
    <property type="entry name" value="CXC1-LIKE CYSTEINE CLUSTER ASSOCIATED WITH KDZ TRANSPOSASES DOMAIN-CONTAINING PROTEIN"/>
    <property type="match status" value="1"/>
</dbReference>
<dbReference type="EMBL" id="ML210437">
    <property type="protein sequence ID" value="TFK18059.1"/>
    <property type="molecule type" value="Genomic_DNA"/>
</dbReference>
<name>A0A5C3KDB2_COPMA</name>
<dbReference type="AlphaFoldDB" id="A0A5C3KDB2"/>
<dbReference type="Gene3D" id="3.30.420.10">
    <property type="entry name" value="Ribonuclease H-like superfamily/Ribonuclease H"/>
    <property type="match status" value="1"/>
</dbReference>
<dbReference type="OrthoDB" id="6511194at2759"/>
<dbReference type="Proteomes" id="UP000307440">
    <property type="component" value="Unassembled WGS sequence"/>
</dbReference>
<accession>A0A5C3KDB2</accession>
<reference evidence="1 2" key="1">
    <citation type="journal article" date="2019" name="Nat. Ecol. Evol.">
        <title>Megaphylogeny resolves global patterns of mushroom evolution.</title>
        <authorList>
            <person name="Varga T."/>
            <person name="Krizsan K."/>
            <person name="Foldi C."/>
            <person name="Dima B."/>
            <person name="Sanchez-Garcia M."/>
            <person name="Sanchez-Ramirez S."/>
            <person name="Szollosi G.J."/>
            <person name="Szarkandi J.G."/>
            <person name="Papp V."/>
            <person name="Albert L."/>
            <person name="Andreopoulos W."/>
            <person name="Angelini C."/>
            <person name="Antonin V."/>
            <person name="Barry K.W."/>
            <person name="Bougher N.L."/>
            <person name="Buchanan P."/>
            <person name="Buyck B."/>
            <person name="Bense V."/>
            <person name="Catcheside P."/>
            <person name="Chovatia M."/>
            <person name="Cooper J."/>
            <person name="Damon W."/>
            <person name="Desjardin D."/>
            <person name="Finy P."/>
            <person name="Geml J."/>
            <person name="Haridas S."/>
            <person name="Hughes K."/>
            <person name="Justo A."/>
            <person name="Karasinski D."/>
            <person name="Kautmanova I."/>
            <person name="Kiss B."/>
            <person name="Kocsube S."/>
            <person name="Kotiranta H."/>
            <person name="LaButti K.M."/>
            <person name="Lechner B.E."/>
            <person name="Liimatainen K."/>
            <person name="Lipzen A."/>
            <person name="Lukacs Z."/>
            <person name="Mihaltcheva S."/>
            <person name="Morgado L.N."/>
            <person name="Niskanen T."/>
            <person name="Noordeloos M.E."/>
            <person name="Ohm R.A."/>
            <person name="Ortiz-Santana B."/>
            <person name="Ovrebo C."/>
            <person name="Racz N."/>
            <person name="Riley R."/>
            <person name="Savchenko A."/>
            <person name="Shiryaev A."/>
            <person name="Soop K."/>
            <person name="Spirin V."/>
            <person name="Szebenyi C."/>
            <person name="Tomsovsky M."/>
            <person name="Tulloss R.E."/>
            <person name="Uehling J."/>
            <person name="Grigoriev I.V."/>
            <person name="Vagvolgyi C."/>
            <person name="Papp T."/>
            <person name="Martin F.M."/>
            <person name="Miettinen O."/>
            <person name="Hibbett D.S."/>
            <person name="Nagy L.G."/>
        </authorList>
    </citation>
    <scope>NUCLEOTIDE SEQUENCE [LARGE SCALE GENOMIC DNA]</scope>
    <source>
        <strain evidence="1 2">CBS 121175</strain>
    </source>
</reference>
<evidence type="ECO:0000313" key="2">
    <source>
        <dbReference type="Proteomes" id="UP000307440"/>
    </source>
</evidence>